<dbReference type="InterPro" id="IPR004331">
    <property type="entry name" value="SPX_dom"/>
</dbReference>
<protein>
    <recommendedName>
        <fullName evidence="7">RING-14 protein</fullName>
    </recommendedName>
</protein>
<dbReference type="EMBL" id="ML996083">
    <property type="protein sequence ID" value="KAF2155323.1"/>
    <property type="molecule type" value="Genomic_DNA"/>
</dbReference>
<dbReference type="InterPro" id="IPR001841">
    <property type="entry name" value="Znf_RING"/>
</dbReference>
<feature type="non-terminal residue" evidence="5">
    <location>
        <position position="446"/>
    </location>
</feature>
<evidence type="ECO:0008006" key="7">
    <source>
        <dbReference type="Google" id="ProtNLM"/>
    </source>
</evidence>
<feature type="domain" description="RING-type" evidence="3">
    <location>
        <begin position="351"/>
        <end position="391"/>
    </location>
</feature>
<feature type="coiled-coil region" evidence="2">
    <location>
        <begin position="27"/>
        <end position="54"/>
    </location>
</feature>
<evidence type="ECO:0000256" key="1">
    <source>
        <dbReference type="PROSITE-ProRule" id="PRU00175"/>
    </source>
</evidence>
<evidence type="ECO:0000259" key="4">
    <source>
        <dbReference type="PROSITE" id="PS51382"/>
    </source>
</evidence>
<organism evidence="5 6">
    <name type="scientific">Myriangium duriaei CBS 260.36</name>
    <dbReference type="NCBI Taxonomy" id="1168546"/>
    <lineage>
        <taxon>Eukaryota</taxon>
        <taxon>Fungi</taxon>
        <taxon>Dikarya</taxon>
        <taxon>Ascomycota</taxon>
        <taxon>Pezizomycotina</taxon>
        <taxon>Dothideomycetes</taxon>
        <taxon>Dothideomycetidae</taxon>
        <taxon>Myriangiales</taxon>
        <taxon>Myriangiaceae</taxon>
        <taxon>Myriangium</taxon>
    </lineage>
</organism>
<name>A0A9P4MJK6_9PEZI</name>
<keyword evidence="1" id="KW-0862">Zinc</keyword>
<dbReference type="PROSITE" id="PS51382">
    <property type="entry name" value="SPX"/>
    <property type="match status" value="1"/>
</dbReference>
<feature type="domain" description="SPX" evidence="4">
    <location>
        <begin position="1"/>
        <end position="316"/>
    </location>
</feature>
<dbReference type="PANTHER" id="PTHR23327:SF51">
    <property type="entry name" value="TRANSCRIPTIONAL REGULATOR OF YEAST FORM ADHERENCE 3"/>
    <property type="match status" value="1"/>
</dbReference>
<gene>
    <name evidence="5" type="ORF">K461DRAFT_276532</name>
</gene>
<keyword evidence="6" id="KW-1185">Reference proteome</keyword>
<evidence type="ECO:0000256" key="2">
    <source>
        <dbReference type="SAM" id="Coils"/>
    </source>
</evidence>
<proteinExistence type="predicted"/>
<evidence type="ECO:0000259" key="3">
    <source>
        <dbReference type="PROSITE" id="PS50089"/>
    </source>
</evidence>
<evidence type="ECO:0000313" key="5">
    <source>
        <dbReference type="EMBL" id="KAF2155323.1"/>
    </source>
</evidence>
<dbReference type="OrthoDB" id="5588846at2759"/>
<dbReference type="Proteomes" id="UP000799439">
    <property type="component" value="Unassembled WGS sequence"/>
</dbReference>
<reference evidence="5" key="1">
    <citation type="journal article" date="2020" name="Stud. Mycol.">
        <title>101 Dothideomycetes genomes: a test case for predicting lifestyles and emergence of pathogens.</title>
        <authorList>
            <person name="Haridas S."/>
            <person name="Albert R."/>
            <person name="Binder M."/>
            <person name="Bloem J."/>
            <person name="Labutti K."/>
            <person name="Salamov A."/>
            <person name="Andreopoulos B."/>
            <person name="Baker S."/>
            <person name="Barry K."/>
            <person name="Bills G."/>
            <person name="Bluhm B."/>
            <person name="Cannon C."/>
            <person name="Castanera R."/>
            <person name="Culley D."/>
            <person name="Daum C."/>
            <person name="Ezra D."/>
            <person name="Gonzalez J."/>
            <person name="Henrissat B."/>
            <person name="Kuo A."/>
            <person name="Liang C."/>
            <person name="Lipzen A."/>
            <person name="Lutzoni F."/>
            <person name="Magnuson J."/>
            <person name="Mondo S."/>
            <person name="Nolan M."/>
            <person name="Ohm R."/>
            <person name="Pangilinan J."/>
            <person name="Park H.-J."/>
            <person name="Ramirez L."/>
            <person name="Alfaro M."/>
            <person name="Sun H."/>
            <person name="Tritt A."/>
            <person name="Yoshinaga Y."/>
            <person name="Zwiers L.-H."/>
            <person name="Turgeon B."/>
            <person name="Goodwin S."/>
            <person name="Spatafora J."/>
            <person name="Crous P."/>
            <person name="Grigoriev I."/>
        </authorList>
    </citation>
    <scope>NUCLEOTIDE SEQUENCE</scope>
    <source>
        <strain evidence="5">CBS 260.36</strain>
    </source>
</reference>
<dbReference type="GO" id="GO:0008270">
    <property type="term" value="F:zinc ion binding"/>
    <property type="evidence" value="ECO:0007669"/>
    <property type="project" value="UniProtKB-KW"/>
</dbReference>
<dbReference type="PROSITE" id="PS50089">
    <property type="entry name" value="ZF_RING_2"/>
    <property type="match status" value="1"/>
</dbReference>
<keyword evidence="2" id="KW-0175">Coiled coil</keyword>
<keyword evidence="1" id="KW-0863">Zinc-finger</keyword>
<dbReference type="SUPFAM" id="SSF57850">
    <property type="entry name" value="RING/U-box"/>
    <property type="match status" value="1"/>
</dbReference>
<dbReference type="Gene3D" id="3.30.40.10">
    <property type="entry name" value="Zinc/RING finger domain, C3HC4 (zinc finger)"/>
    <property type="match status" value="1"/>
</dbReference>
<comment type="caution">
    <text evidence="5">The sequence shown here is derived from an EMBL/GenBank/DDBJ whole genome shotgun (WGS) entry which is preliminary data.</text>
</comment>
<sequence length="446" mass="50040">MKYGQEYSQVLASDEFPNHWVSAALSYRALKKCIKQVQRELEDLGLDAATLKTLDLSFGVHKTADGVVEESQNGKFIPELWVAVDGETGQFLHAGLTSSTKRYLHRRSKSLLKLQESPLCEPVATPEQPPTLDLEGPVPSRVVWKQIPLTAATLFFDSLDPALQGLESIQASESKRLTSQITALGEDISTATNPPAESKSKIIKASCKDMQVWRELFELYLEQPIFFSNHERDHGIRTYEQAKSQLEHFSNTLISAKLVSKFRNPASRAAFDNFIAINLDILRVMHFEQVISVAVRKILKKFDKRTALSASDLYRPSYGSGPLARSMARDMCGQISNNILTVVPQIDDYLCPVCCELAWKPVKLGCCNAVFCIRCVIVLQRGNDTRCPMCRSASVMQADASRIDAETIRYMERYFPKEVRAKQASNERAAGVDVYGEDFYRTSCTM</sequence>
<accession>A0A9P4MJK6</accession>
<keyword evidence="1" id="KW-0479">Metal-binding</keyword>
<dbReference type="Pfam" id="PF03105">
    <property type="entry name" value="SPX"/>
    <property type="match status" value="1"/>
</dbReference>
<dbReference type="PANTHER" id="PTHR23327">
    <property type="entry name" value="RING FINGER PROTEIN 127"/>
    <property type="match status" value="1"/>
</dbReference>
<evidence type="ECO:0000313" key="6">
    <source>
        <dbReference type="Proteomes" id="UP000799439"/>
    </source>
</evidence>
<dbReference type="InterPro" id="IPR013083">
    <property type="entry name" value="Znf_RING/FYVE/PHD"/>
</dbReference>
<dbReference type="AlphaFoldDB" id="A0A9P4MJK6"/>